<dbReference type="InterPro" id="IPR036259">
    <property type="entry name" value="MFS_trans_sf"/>
</dbReference>
<dbReference type="RefSeq" id="WP_373655254.1">
    <property type="nucleotide sequence ID" value="NZ_JBGUAW010000004.1"/>
</dbReference>
<organism evidence="5 6">
    <name type="scientific">Thiohalorhabdus methylotrophus</name>
    <dbReference type="NCBI Taxonomy" id="3242694"/>
    <lineage>
        <taxon>Bacteria</taxon>
        <taxon>Pseudomonadati</taxon>
        <taxon>Pseudomonadota</taxon>
        <taxon>Gammaproteobacteria</taxon>
        <taxon>Thiohalorhabdales</taxon>
        <taxon>Thiohalorhabdaceae</taxon>
        <taxon>Thiohalorhabdus</taxon>
    </lineage>
</organism>
<feature type="transmembrane region" description="Helical" evidence="4">
    <location>
        <begin position="288"/>
        <end position="306"/>
    </location>
</feature>
<dbReference type="Pfam" id="PF07690">
    <property type="entry name" value="MFS_1"/>
    <property type="match status" value="1"/>
</dbReference>
<dbReference type="InterPro" id="IPR011701">
    <property type="entry name" value="MFS"/>
</dbReference>
<sequence>MQGALSHRLLALLNRWVGVRETEVRALVWAFLYFFSLLAGYYVLRPIRDEMGIQGGVENLPWMFTATFVAMLAAIPLYGAASARFPRRRLIPGVYLFFLVNLLLFYGAFRVVEDPAWVARVFFVWVSVFNLFVVSVFWTFMADLFSNEQGRRLFGAVAAGGSAGAIAGPALTTGLVQLVGIAELLLVSATLLTFTLLCISRLLAQAARLRGSGAGEPASPGSGDEGAATRGLGGGAWSGIRLLARSPYLLGIAGYILLYTATSTFLYFEQAHIVEDSLAQAADRTALFAAMDLAVNILTLGVQLFVTGRVVSRLGVGVALGLLPALVALGFGVLALAPVLGVLVVFQVLRRAASYALARPAREVLFTVVGREERYKAKNVIDTVVYRGGDAATGWVFAGLTGLGLGLAAMAAVAVPLAVGWLALGVGLGRRQEALSRGTDAAAQQGDRG</sequence>
<feature type="transmembrane region" description="Helical" evidence="4">
    <location>
        <begin position="90"/>
        <end position="109"/>
    </location>
</feature>
<feature type="transmembrane region" description="Helical" evidence="4">
    <location>
        <begin position="318"/>
        <end position="346"/>
    </location>
</feature>
<feature type="transmembrane region" description="Helical" evidence="4">
    <location>
        <begin position="60"/>
        <end position="78"/>
    </location>
</feature>
<evidence type="ECO:0000256" key="3">
    <source>
        <dbReference type="ARBA" id="ARBA00023136"/>
    </source>
</evidence>
<evidence type="ECO:0000313" key="5">
    <source>
        <dbReference type="EMBL" id="MFA9460469.1"/>
    </source>
</evidence>
<evidence type="ECO:0000256" key="4">
    <source>
        <dbReference type="SAM" id="Phobius"/>
    </source>
</evidence>
<feature type="transmembrane region" description="Helical" evidence="4">
    <location>
        <begin position="153"/>
        <end position="172"/>
    </location>
</feature>
<feature type="transmembrane region" description="Helical" evidence="4">
    <location>
        <begin position="184"/>
        <end position="204"/>
    </location>
</feature>
<keyword evidence="1 4" id="KW-0812">Transmembrane</keyword>
<evidence type="ECO:0000256" key="1">
    <source>
        <dbReference type="ARBA" id="ARBA00022692"/>
    </source>
</evidence>
<keyword evidence="6" id="KW-1185">Reference proteome</keyword>
<protein>
    <submittedName>
        <fullName evidence="5">NTP/NDP exchange transporter</fullName>
    </submittedName>
</protein>
<evidence type="ECO:0000256" key="2">
    <source>
        <dbReference type="ARBA" id="ARBA00022989"/>
    </source>
</evidence>
<reference evidence="5 6" key="1">
    <citation type="submission" date="2024-08" db="EMBL/GenBank/DDBJ databases">
        <title>Whole-genome sequencing of halo(alkali)philic microorganisms from hypersaline lakes.</title>
        <authorList>
            <person name="Sorokin D.Y."/>
            <person name="Merkel A.Y."/>
            <person name="Messina E."/>
            <person name="Yakimov M."/>
        </authorList>
    </citation>
    <scope>NUCLEOTIDE SEQUENCE [LARGE SCALE GENOMIC DNA]</scope>
    <source>
        <strain evidence="5 6">Cl-TMA</strain>
    </source>
</reference>
<gene>
    <name evidence="5" type="ORF">ACERLL_06460</name>
</gene>
<dbReference type="PANTHER" id="PTHR43596:SF1">
    <property type="entry name" value="ADP,ATP CARRIER PROTEIN"/>
    <property type="match status" value="1"/>
</dbReference>
<evidence type="ECO:0000313" key="6">
    <source>
        <dbReference type="Proteomes" id="UP001575181"/>
    </source>
</evidence>
<keyword evidence="2 4" id="KW-1133">Transmembrane helix</keyword>
<accession>A0ABV4TT10</accession>
<feature type="transmembrane region" description="Helical" evidence="4">
    <location>
        <begin position="395"/>
        <end position="428"/>
    </location>
</feature>
<feature type="transmembrane region" description="Helical" evidence="4">
    <location>
        <begin position="121"/>
        <end position="141"/>
    </location>
</feature>
<dbReference type="Proteomes" id="UP001575181">
    <property type="component" value="Unassembled WGS sequence"/>
</dbReference>
<comment type="caution">
    <text evidence="5">The sequence shown here is derived from an EMBL/GenBank/DDBJ whole genome shotgun (WGS) entry which is preliminary data.</text>
</comment>
<keyword evidence="3 4" id="KW-0472">Membrane</keyword>
<dbReference type="PANTHER" id="PTHR43596">
    <property type="entry name" value="ADP,ATP CARRIER PROTEIN"/>
    <property type="match status" value="1"/>
</dbReference>
<feature type="transmembrane region" description="Helical" evidence="4">
    <location>
        <begin position="26"/>
        <end position="44"/>
    </location>
</feature>
<dbReference type="EMBL" id="JBGUAW010000004">
    <property type="protein sequence ID" value="MFA9460469.1"/>
    <property type="molecule type" value="Genomic_DNA"/>
</dbReference>
<feature type="transmembrane region" description="Helical" evidence="4">
    <location>
        <begin position="248"/>
        <end position="268"/>
    </location>
</feature>
<name>A0ABV4TT10_9GAMM</name>
<dbReference type="SUPFAM" id="SSF103473">
    <property type="entry name" value="MFS general substrate transporter"/>
    <property type="match status" value="1"/>
</dbReference>
<dbReference type="Gene3D" id="1.20.1250.20">
    <property type="entry name" value="MFS general substrate transporter like domains"/>
    <property type="match status" value="1"/>
</dbReference>
<proteinExistence type="predicted"/>